<dbReference type="InterPro" id="IPR012551">
    <property type="entry name" value="DUF1707_SHOCT-like"/>
</dbReference>
<evidence type="ECO:0000259" key="1">
    <source>
        <dbReference type="Pfam" id="PF08044"/>
    </source>
</evidence>
<organism evidence="2 3">
    <name type="scientific">Corynebacterium guangdongense</name>
    <dbReference type="NCBI Taxonomy" id="1783348"/>
    <lineage>
        <taxon>Bacteria</taxon>
        <taxon>Bacillati</taxon>
        <taxon>Actinomycetota</taxon>
        <taxon>Actinomycetes</taxon>
        <taxon>Mycobacteriales</taxon>
        <taxon>Corynebacteriaceae</taxon>
        <taxon>Corynebacterium</taxon>
    </lineage>
</organism>
<feature type="domain" description="DUF1707" evidence="1">
    <location>
        <begin position="8"/>
        <end position="51"/>
    </location>
</feature>
<accession>A0ABU1ZY49</accession>
<dbReference type="EMBL" id="JAVDXZ010000001">
    <property type="protein sequence ID" value="MDR7329857.1"/>
    <property type="molecule type" value="Genomic_DNA"/>
</dbReference>
<dbReference type="PANTHER" id="PTHR40763:SF5">
    <property type="entry name" value="MEMBRANE PROTEIN"/>
    <property type="match status" value="1"/>
</dbReference>
<dbReference type="Pfam" id="PF08044">
    <property type="entry name" value="DUF1707"/>
    <property type="match status" value="1"/>
</dbReference>
<dbReference type="Proteomes" id="UP001180840">
    <property type="component" value="Unassembled WGS sequence"/>
</dbReference>
<gene>
    <name evidence="2" type="ORF">J2S39_001533</name>
</gene>
<reference evidence="2" key="1">
    <citation type="submission" date="2023-07" db="EMBL/GenBank/DDBJ databases">
        <title>Sequencing the genomes of 1000 actinobacteria strains.</title>
        <authorList>
            <person name="Klenk H.-P."/>
        </authorList>
    </citation>
    <scope>NUCLEOTIDE SEQUENCE</scope>
    <source>
        <strain evidence="2">DSM 107476</strain>
    </source>
</reference>
<dbReference type="PANTHER" id="PTHR40763">
    <property type="entry name" value="MEMBRANE PROTEIN-RELATED"/>
    <property type="match status" value="1"/>
</dbReference>
<name>A0ABU1ZY49_9CORY</name>
<evidence type="ECO:0000313" key="2">
    <source>
        <dbReference type="EMBL" id="MDR7329857.1"/>
    </source>
</evidence>
<comment type="caution">
    <text evidence="2">The sequence shown here is derived from an EMBL/GenBank/DDBJ whole genome shotgun (WGS) entry which is preliminary data.</text>
</comment>
<protein>
    <recommendedName>
        <fullName evidence="1">DUF1707 domain-containing protein</fullName>
    </recommendedName>
</protein>
<evidence type="ECO:0000313" key="3">
    <source>
        <dbReference type="Proteomes" id="UP001180840"/>
    </source>
</evidence>
<dbReference type="RefSeq" id="WP_290195014.1">
    <property type="nucleotide sequence ID" value="NZ_CP047654.1"/>
</dbReference>
<keyword evidence="3" id="KW-1185">Reference proteome</keyword>
<sequence length="203" mass="22110">MTDGQIFNADRKHAMRFVDQALNEGRIDIEDYDELTRAIVTASSQAQLDSIIERAQRLSTTDVARPMPAPTRRATAPPAVTEPEIMSTWFGNLRREGRWLVVDGSSYTVSMGELLLDMREATASHPQVTITTNAYGGNVCVVVSPGVGVVNRIDTVLAEKKDKSSPHQPGMAVITLTGSCVLGTVKIISREPGRKLPFGFVNL</sequence>
<proteinExistence type="predicted"/>